<name>A0A8I1DJ15_ACIBZ</name>
<dbReference type="AlphaFoldDB" id="A0A8I1DJ15"/>
<sequence>MKKILIFLSILLFTHSLFAAVPEQYVREVERISAQYNADMKFFLRSLDPKLTQFNEQQKAQFCSIVQKYVNDMYKTTDESRQYLPLSVQSMTKQNVIDKVMSSPEMQLLHKYNIQCDLK</sequence>
<dbReference type="Proteomes" id="UP000644140">
    <property type="component" value="Chromosome"/>
</dbReference>
<gene>
    <name evidence="1" type="ORF">I9054_012630</name>
</gene>
<protein>
    <submittedName>
        <fullName evidence="1">Uncharacterized protein</fullName>
    </submittedName>
</protein>
<dbReference type="RefSeq" id="WP_009586582.1">
    <property type="nucleotide sequence ID" value="NZ_BKMM01000021.1"/>
</dbReference>
<reference evidence="1" key="1">
    <citation type="submission" date="2022-02" db="EMBL/GenBank/DDBJ databases">
        <title>Characterization of Tn125 harboring carbapenem-resistant Acinetobacter bereziniae clinical isolates.</title>
        <authorList>
            <person name="Wong N.-K."/>
            <person name="Pan Q."/>
        </authorList>
    </citation>
    <scope>NUCLEOTIDE SEQUENCE</scope>
    <source>
        <strain evidence="1">GD03393</strain>
    </source>
</reference>
<proteinExistence type="predicted"/>
<accession>A0A8I1DJ15</accession>
<dbReference type="EMBL" id="CP092085">
    <property type="protein sequence ID" value="UUN96225.1"/>
    <property type="molecule type" value="Genomic_DNA"/>
</dbReference>
<evidence type="ECO:0000313" key="1">
    <source>
        <dbReference type="EMBL" id="UUN96225.1"/>
    </source>
</evidence>
<evidence type="ECO:0000313" key="2">
    <source>
        <dbReference type="Proteomes" id="UP000644140"/>
    </source>
</evidence>
<organism evidence="1 2">
    <name type="scientific">Acinetobacter bereziniae</name>
    <name type="common">Acinetobacter genomosp. 10</name>
    <dbReference type="NCBI Taxonomy" id="106648"/>
    <lineage>
        <taxon>Bacteria</taxon>
        <taxon>Pseudomonadati</taxon>
        <taxon>Pseudomonadota</taxon>
        <taxon>Gammaproteobacteria</taxon>
        <taxon>Moraxellales</taxon>
        <taxon>Moraxellaceae</taxon>
        <taxon>Acinetobacter</taxon>
    </lineage>
</organism>